<dbReference type="RefSeq" id="WP_171701318.1">
    <property type="nucleotide sequence ID" value="NZ_JABFHI010000001.1"/>
</dbReference>
<dbReference type="Pfam" id="PF00149">
    <property type="entry name" value="Metallophos"/>
    <property type="match status" value="1"/>
</dbReference>
<dbReference type="Gene3D" id="3.60.21.10">
    <property type="match status" value="1"/>
</dbReference>
<evidence type="ECO:0000256" key="3">
    <source>
        <dbReference type="ARBA" id="ARBA00023004"/>
    </source>
</evidence>
<reference evidence="6 7" key="1">
    <citation type="submission" date="2020-05" db="EMBL/GenBank/DDBJ databases">
        <authorList>
            <person name="Ruan W."/>
            <person name="Jeon C.O."/>
            <person name="Chun B.H."/>
        </authorList>
    </citation>
    <scope>NUCLEOTIDE SEQUENCE [LARGE SCALE GENOMIC DNA]</scope>
    <source>
        <strain evidence="6 7">TBZ9</strain>
    </source>
</reference>
<dbReference type="GO" id="GO:0016787">
    <property type="term" value="F:hydrolase activity"/>
    <property type="evidence" value="ECO:0007669"/>
    <property type="project" value="UniProtKB-KW"/>
</dbReference>
<dbReference type="AlphaFoldDB" id="A0A7Y3TV76"/>
<keyword evidence="2" id="KW-0378">Hydrolase</keyword>
<evidence type="ECO:0000259" key="5">
    <source>
        <dbReference type="Pfam" id="PF00149"/>
    </source>
</evidence>
<evidence type="ECO:0000313" key="7">
    <source>
        <dbReference type="Proteomes" id="UP000588806"/>
    </source>
</evidence>
<keyword evidence="7" id="KW-1185">Reference proteome</keyword>
<gene>
    <name evidence="6" type="ORF">HLB35_02125</name>
</gene>
<dbReference type="InterPro" id="IPR029052">
    <property type="entry name" value="Metallo-depent_PP-like"/>
</dbReference>
<keyword evidence="3" id="KW-0408">Iron</keyword>
<comment type="similarity">
    <text evidence="4">Belongs to the cyclic nucleotide phosphodiesterase class-III family.</text>
</comment>
<dbReference type="PANTHER" id="PTHR42988:SF2">
    <property type="entry name" value="CYCLIC NUCLEOTIDE PHOSPHODIESTERASE CBUA0032-RELATED"/>
    <property type="match status" value="1"/>
</dbReference>
<sequence length="244" mass="26925">MRLVQLTDLHLHADPLARSRAGVPYRQFLAVMDAIKQEKPDLVIVTGDISQDESAQAYALAVEQLNRLACPWHWLPGNHDQRPLMEAVHPLADALMLNEWRLLLLDTQVPGEPGGALGSDKLVALAAQLDRQLAPTIIAMHHPPVEVGAAWMDAISLEDKDAFWQLIGRYPQVKVVLFGHAHQAYAEEKALNGFSVSVYGSPATADQFLPHAEAFAVDEAARPGYRVLDIQGTGWHTRIERVTS</sequence>
<dbReference type="InterPro" id="IPR004843">
    <property type="entry name" value="Calcineurin-like_PHP"/>
</dbReference>
<accession>A0A7Y3TV76</accession>
<dbReference type="InterPro" id="IPR050884">
    <property type="entry name" value="CNP_phosphodiesterase-III"/>
</dbReference>
<keyword evidence="1" id="KW-0479">Metal-binding</keyword>
<dbReference type="GO" id="GO:0046872">
    <property type="term" value="F:metal ion binding"/>
    <property type="evidence" value="ECO:0007669"/>
    <property type="project" value="UniProtKB-KW"/>
</dbReference>
<protein>
    <submittedName>
        <fullName evidence="6">Phosphodiesterase</fullName>
    </submittedName>
</protein>
<dbReference type="EMBL" id="JABFHI010000001">
    <property type="protein sequence ID" value="NOG30861.1"/>
    <property type="molecule type" value="Genomic_DNA"/>
</dbReference>
<dbReference type="Proteomes" id="UP000588806">
    <property type="component" value="Unassembled WGS sequence"/>
</dbReference>
<name>A0A7Y3TV76_9GAMM</name>
<feature type="domain" description="Calcineurin-like phosphoesterase" evidence="5">
    <location>
        <begin position="1"/>
        <end position="183"/>
    </location>
</feature>
<proteinExistence type="inferred from homology"/>
<dbReference type="PANTHER" id="PTHR42988">
    <property type="entry name" value="PHOSPHOHYDROLASE"/>
    <property type="match status" value="1"/>
</dbReference>
<organism evidence="6 7">
    <name type="scientific">Vreelandella azerica</name>
    <dbReference type="NCBI Taxonomy" id="2732867"/>
    <lineage>
        <taxon>Bacteria</taxon>
        <taxon>Pseudomonadati</taxon>
        <taxon>Pseudomonadota</taxon>
        <taxon>Gammaproteobacteria</taxon>
        <taxon>Oceanospirillales</taxon>
        <taxon>Halomonadaceae</taxon>
        <taxon>Vreelandella</taxon>
    </lineage>
</organism>
<comment type="caution">
    <text evidence="6">The sequence shown here is derived from an EMBL/GenBank/DDBJ whole genome shotgun (WGS) entry which is preliminary data.</text>
</comment>
<evidence type="ECO:0000313" key="6">
    <source>
        <dbReference type="EMBL" id="NOG30861.1"/>
    </source>
</evidence>
<evidence type="ECO:0000256" key="4">
    <source>
        <dbReference type="ARBA" id="ARBA00025742"/>
    </source>
</evidence>
<dbReference type="SUPFAM" id="SSF56300">
    <property type="entry name" value="Metallo-dependent phosphatases"/>
    <property type="match status" value="1"/>
</dbReference>
<evidence type="ECO:0000256" key="1">
    <source>
        <dbReference type="ARBA" id="ARBA00022723"/>
    </source>
</evidence>
<reference evidence="6 7" key="2">
    <citation type="submission" date="2020-06" db="EMBL/GenBank/DDBJ databases">
        <title>Halomonas songnenensis sp. nov., a moderately halophilic bacterium isolated from saline and alkaline soils.</title>
        <authorList>
            <person name="Jiang J."/>
            <person name="Pan Y."/>
        </authorList>
    </citation>
    <scope>NUCLEOTIDE SEQUENCE [LARGE SCALE GENOMIC DNA]</scope>
    <source>
        <strain evidence="6 7">TBZ9</strain>
    </source>
</reference>
<evidence type="ECO:0000256" key="2">
    <source>
        <dbReference type="ARBA" id="ARBA00022801"/>
    </source>
</evidence>